<evidence type="ECO:0000256" key="1">
    <source>
        <dbReference type="ARBA" id="ARBA00004651"/>
    </source>
</evidence>
<feature type="transmembrane region" description="Helical" evidence="8">
    <location>
        <begin position="363"/>
        <end position="382"/>
    </location>
</feature>
<comment type="subcellular location">
    <subcellularLocation>
        <location evidence="1">Cell membrane</location>
        <topology evidence="1">Multi-pass membrane protein</topology>
    </subcellularLocation>
</comment>
<dbReference type="SUPFAM" id="SSF82866">
    <property type="entry name" value="Multidrug efflux transporter AcrB transmembrane domain"/>
    <property type="match status" value="2"/>
</dbReference>
<dbReference type="Proteomes" id="UP000643403">
    <property type="component" value="Unassembled WGS sequence"/>
</dbReference>
<feature type="transmembrane region" description="Helical" evidence="8">
    <location>
        <begin position="873"/>
        <end position="890"/>
    </location>
</feature>
<feature type="transmembrane region" description="Helical" evidence="8">
    <location>
        <begin position="388"/>
        <end position="411"/>
    </location>
</feature>
<keyword evidence="3" id="KW-0813">Transport</keyword>
<dbReference type="PANTHER" id="PTHR32063">
    <property type="match status" value="1"/>
</dbReference>
<dbReference type="Gene3D" id="1.20.1640.10">
    <property type="entry name" value="Multidrug efflux transporter AcrB transmembrane domain"/>
    <property type="match status" value="2"/>
</dbReference>
<evidence type="ECO:0000256" key="5">
    <source>
        <dbReference type="ARBA" id="ARBA00022692"/>
    </source>
</evidence>
<comment type="similarity">
    <text evidence="2">Belongs to the resistance-nodulation-cell division (RND) (TC 2.A.6) family.</text>
</comment>
<dbReference type="PANTHER" id="PTHR32063:SF19">
    <property type="entry name" value="CATION EFFLUX SYSTEM PROTEIN CUSA"/>
    <property type="match status" value="1"/>
</dbReference>
<dbReference type="SUPFAM" id="SSF82693">
    <property type="entry name" value="Multidrug efflux transporter AcrB pore domain, PN1, PN2, PC1 and PC2 subdomains"/>
    <property type="match status" value="2"/>
</dbReference>
<keyword evidence="10" id="KW-1185">Reference proteome</keyword>
<dbReference type="Gene3D" id="3.30.70.1430">
    <property type="entry name" value="Multidrug efflux transporter AcrB pore domain"/>
    <property type="match status" value="2"/>
</dbReference>
<reference evidence="10" key="1">
    <citation type="journal article" date="2019" name="Int. J. Syst. Evol. Microbiol.">
        <title>The Global Catalogue of Microorganisms (GCM) 10K type strain sequencing project: providing services to taxonomists for standard genome sequencing and annotation.</title>
        <authorList>
            <consortium name="The Broad Institute Genomics Platform"/>
            <consortium name="The Broad Institute Genome Sequencing Center for Infectious Disease"/>
            <person name="Wu L."/>
            <person name="Ma J."/>
        </authorList>
    </citation>
    <scope>NUCLEOTIDE SEQUENCE [LARGE SCALE GENOMIC DNA]</scope>
    <source>
        <strain evidence="10">KCTC 22558</strain>
    </source>
</reference>
<feature type="transmembrane region" description="Helical" evidence="8">
    <location>
        <begin position="982"/>
        <end position="1003"/>
    </location>
</feature>
<keyword evidence="6 8" id="KW-1133">Transmembrane helix</keyword>
<feature type="transmembrane region" description="Helical" evidence="8">
    <location>
        <begin position="1009"/>
        <end position="1035"/>
    </location>
</feature>
<dbReference type="Gene3D" id="3.30.70.1440">
    <property type="entry name" value="Multidrug efflux transporter AcrB pore domain"/>
    <property type="match status" value="1"/>
</dbReference>
<proteinExistence type="inferred from homology"/>
<evidence type="ECO:0000256" key="4">
    <source>
        <dbReference type="ARBA" id="ARBA00022475"/>
    </source>
</evidence>
<evidence type="ECO:0000256" key="3">
    <source>
        <dbReference type="ARBA" id="ARBA00022448"/>
    </source>
</evidence>
<dbReference type="RefSeq" id="WP_189447161.1">
    <property type="nucleotide sequence ID" value="NZ_BMXY01000001.1"/>
</dbReference>
<dbReference type="InterPro" id="IPR001036">
    <property type="entry name" value="Acrflvin-R"/>
</dbReference>
<dbReference type="PRINTS" id="PR00702">
    <property type="entry name" value="ACRIFLAVINRP"/>
</dbReference>
<gene>
    <name evidence="9" type="ORF">GCM10008101_08710</name>
</gene>
<evidence type="ECO:0000256" key="8">
    <source>
        <dbReference type="SAM" id="Phobius"/>
    </source>
</evidence>
<protein>
    <submittedName>
        <fullName evidence="9">Cation transporter</fullName>
    </submittedName>
</protein>
<dbReference type="NCBIfam" id="TIGR00914">
    <property type="entry name" value="2A0601"/>
    <property type="match status" value="1"/>
</dbReference>
<dbReference type="InterPro" id="IPR027463">
    <property type="entry name" value="AcrB_DN_DC_subdom"/>
</dbReference>
<keyword evidence="4" id="KW-1003">Cell membrane</keyword>
<evidence type="ECO:0000256" key="6">
    <source>
        <dbReference type="ARBA" id="ARBA00022989"/>
    </source>
</evidence>
<feature type="transmembrane region" description="Helical" evidence="8">
    <location>
        <begin position="485"/>
        <end position="504"/>
    </location>
</feature>
<feature type="transmembrane region" description="Helical" evidence="8">
    <location>
        <begin position="445"/>
        <end position="465"/>
    </location>
</feature>
<comment type="caution">
    <text evidence="9">The sequence shown here is derived from an EMBL/GenBank/DDBJ whole genome shotgun (WGS) entry which is preliminary data.</text>
</comment>
<evidence type="ECO:0000313" key="9">
    <source>
        <dbReference type="EMBL" id="GGZ57385.1"/>
    </source>
</evidence>
<dbReference type="Pfam" id="PF00873">
    <property type="entry name" value="ACR_tran"/>
    <property type="match status" value="1"/>
</dbReference>
<name>A0ABQ3BTP6_9GAMM</name>
<feature type="transmembrane region" description="Helical" evidence="8">
    <location>
        <begin position="923"/>
        <end position="947"/>
    </location>
</feature>
<dbReference type="Gene3D" id="3.30.2090.10">
    <property type="entry name" value="Multidrug efflux transporter AcrB TolC docking domain, DN and DC subdomains"/>
    <property type="match status" value="2"/>
</dbReference>
<evidence type="ECO:0000313" key="10">
    <source>
        <dbReference type="Proteomes" id="UP000643403"/>
    </source>
</evidence>
<feature type="transmembrane region" description="Helical" evidence="8">
    <location>
        <begin position="897"/>
        <end position="917"/>
    </location>
</feature>
<organism evidence="9 10">
    <name type="scientific">Cognatilysobacter xinjiangensis</name>
    <dbReference type="NCBI Taxonomy" id="546892"/>
    <lineage>
        <taxon>Bacteria</taxon>
        <taxon>Pseudomonadati</taxon>
        <taxon>Pseudomonadota</taxon>
        <taxon>Gammaproteobacteria</taxon>
        <taxon>Lysobacterales</taxon>
        <taxon>Lysobacteraceae</taxon>
        <taxon>Cognatilysobacter</taxon>
    </lineage>
</organism>
<keyword evidence="5 8" id="KW-0812">Transmembrane</keyword>
<dbReference type="SUPFAM" id="SSF82714">
    <property type="entry name" value="Multidrug efflux transporter AcrB TolC docking domain, DN and DC subdomains"/>
    <property type="match status" value="2"/>
</dbReference>
<accession>A0ABQ3BTP6</accession>
<sequence length="1060" mass="114491">MIARIILASIKNRVFVLVAALALAAVGIWSVRNTPLDALPDLSDTQVIIRTEWPGQTPRIVEDQVTYPLTTTMLSVPGVKAVRGFSFFGDSFVYVLFDDETDLYWARSRVLEYLSQVRDRLPAQVSPSLGPDATGLGWIYQYALVDRSGKHDLGQLRAMQDWFLRYDLKTIPDVAEVASIGGMVQAWQIVPDPQALSARGITVAALIDAIEAANGATGGSVIEQGEAELMVRSEGYLQSREDFEQVPVTTGADGIPVLLRDIAMVQRGPALRRGITELDGEGEVAGGIIILRSGKNALAAIEAVKEKLAGLKASLPKGVEIVPVYDRSELIKEAVTNLTHKLAEEFVVVAVVCALFLWHLRSALVAVISLPLGVLAAFVVMHQQGLSANLLSLGGIAIAVGAMVDAAVVMIENAHKHLEHFKERTGREPVGEERWKLMAEASIEVGPALFVSLLVITLSFVPVFALQAQEGRLFSPLAYTKSYAMAAGAGLSITLVPVLMGYLIRGRIRPEAQNPLNRILIRGYRPLLEAVLKHPRSTLAAAALVLMATAIPYARLGSEFMPPLDEGTLLYMPTALPGLSAGKISELLQVTDRMIKTVPEVEHVFGKAGRAETATDPAPLEMFETTITFKPRSEWREGMTPEKLRQELDEAVKVPGLTNLWVPPIRNRIDMLATGIKSPIGIKISGSDVDVLAQLGDRVEQVAKTVPGVSSALAERIAGGRYLDVTARPEAAARYGLSQADIQRIIATVIGGEPVAETIQGRERYPVVVRYPRGMRDSPQALANLPIIAPGGVQLTLGQVADIGYSDGPPMLRSDNARLTNYVYVDVADRDLGSVVRDLQKAVAEQVPMPAGYSVGWSGQYEYLKRASERLRIVVPATLLIIFGLIFLVFRKLAEASIIMLSLPFALVGGLWLVWLLGHDVSVATLIGFIALAGVAAEFGIIMLLYLRHAWDEQLARNPSAGFAELDDAIREGAVQRVRPKAMTVAVILAGLFPILVGGGAGAEVMQRIAAPMVGGMLSAPLLSMLVIPVAYRLLERRRMRRNSRPAGGALDGNDLSPQT</sequence>
<dbReference type="Gene3D" id="3.30.70.1320">
    <property type="entry name" value="Multidrug efflux transporter AcrB pore domain like"/>
    <property type="match status" value="1"/>
</dbReference>
<keyword evidence="7 8" id="KW-0472">Membrane</keyword>
<evidence type="ECO:0000256" key="7">
    <source>
        <dbReference type="ARBA" id="ARBA00023136"/>
    </source>
</evidence>
<evidence type="ECO:0000256" key="2">
    <source>
        <dbReference type="ARBA" id="ARBA00010942"/>
    </source>
</evidence>
<dbReference type="InterPro" id="IPR004763">
    <property type="entry name" value="CusA-like"/>
</dbReference>
<dbReference type="EMBL" id="BMXY01000001">
    <property type="protein sequence ID" value="GGZ57385.1"/>
    <property type="molecule type" value="Genomic_DNA"/>
</dbReference>